<dbReference type="Gene3D" id="3.20.20.140">
    <property type="entry name" value="Metal-dependent hydrolases"/>
    <property type="match status" value="1"/>
</dbReference>
<dbReference type="InParanoid" id="A0A545B083"/>
<reference evidence="3 4" key="1">
    <citation type="submission" date="2019-07" db="EMBL/GenBank/DDBJ databases">
        <title>Cryptosporangium phraense sp. nov., isolated from plant litter.</title>
        <authorList>
            <person name="Suriyachadkun C."/>
        </authorList>
    </citation>
    <scope>NUCLEOTIDE SEQUENCE [LARGE SCALE GENOMIC DNA]</scope>
    <source>
        <strain evidence="3 4">A-T 5661</strain>
    </source>
</reference>
<dbReference type="SUPFAM" id="SSF51556">
    <property type="entry name" value="Metallo-dependent hydrolases"/>
    <property type="match status" value="1"/>
</dbReference>
<gene>
    <name evidence="3" type="ORF">FL583_01605</name>
</gene>
<dbReference type="GO" id="GO:0016831">
    <property type="term" value="F:carboxy-lyase activity"/>
    <property type="evidence" value="ECO:0007669"/>
    <property type="project" value="InterPro"/>
</dbReference>
<dbReference type="InterPro" id="IPR032465">
    <property type="entry name" value="ACMSD"/>
</dbReference>
<comment type="caution">
    <text evidence="3">The sequence shown here is derived from an EMBL/GenBank/DDBJ whole genome shotgun (WGS) entry which is preliminary data.</text>
</comment>
<proteinExistence type="predicted"/>
<evidence type="ECO:0000313" key="3">
    <source>
        <dbReference type="EMBL" id="TQS46987.1"/>
    </source>
</evidence>
<dbReference type="OrthoDB" id="8673173at2"/>
<dbReference type="PANTHER" id="PTHR21240:SF28">
    <property type="entry name" value="ISO-OROTATE DECARBOXYLASE (EUROFUNG)"/>
    <property type="match status" value="1"/>
</dbReference>
<dbReference type="InterPro" id="IPR032466">
    <property type="entry name" value="Metal_Hydrolase"/>
</dbReference>
<dbReference type="GO" id="GO:0019748">
    <property type="term" value="P:secondary metabolic process"/>
    <property type="evidence" value="ECO:0007669"/>
    <property type="project" value="TreeGrafter"/>
</dbReference>
<keyword evidence="3" id="KW-0378">Hydrolase</keyword>
<dbReference type="AlphaFoldDB" id="A0A545B083"/>
<keyword evidence="1" id="KW-0456">Lyase</keyword>
<protein>
    <submittedName>
        <fullName evidence="3">Amidohydrolase</fullName>
    </submittedName>
</protein>
<keyword evidence="4" id="KW-1185">Reference proteome</keyword>
<evidence type="ECO:0000313" key="4">
    <source>
        <dbReference type="Proteomes" id="UP000317982"/>
    </source>
</evidence>
<dbReference type="InterPro" id="IPR006680">
    <property type="entry name" value="Amidohydro-rel"/>
</dbReference>
<organism evidence="3 4">
    <name type="scientific">Cryptosporangium phraense</name>
    <dbReference type="NCBI Taxonomy" id="2593070"/>
    <lineage>
        <taxon>Bacteria</taxon>
        <taxon>Bacillati</taxon>
        <taxon>Actinomycetota</taxon>
        <taxon>Actinomycetes</taxon>
        <taxon>Cryptosporangiales</taxon>
        <taxon>Cryptosporangiaceae</taxon>
        <taxon>Cryptosporangium</taxon>
    </lineage>
</organism>
<dbReference type="GO" id="GO:0016787">
    <property type="term" value="F:hydrolase activity"/>
    <property type="evidence" value="ECO:0007669"/>
    <property type="project" value="UniProtKB-KW"/>
</dbReference>
<evidence type="ECO:0000259" key="2">
    <source>
        <dbReference type="Pfam" id="PF04909"/>
    </source>
</evidence>
<dbReference type="PANTHER" id="PTHR21240">
    <property type="entry name" value="2-AMINO-3-CARBOXYLMUCONATE-6-SEMIALDEHYDE DECARBOXYLASE"/>
    <property type="match status" value="1"/>
</dbReference>
<dbReference type="Pfam" id="PF04909">
    <property type="entry name" value="Amidohydro_2"/>
    <property type="match status" value="1"/>
</dbReference>
<accession>A0A545B083</accession>
<dbReference type="GO" id="GO:0005737">
    <property type="term" value="C:cytoplasm"/>
    <property type="evidence" value="ECO:0007669"/>
    <property type="project" value="TreeGrafter"/>
</dbReference>
<dbReference type="RefSeq" id="WP_142702605.1">
    <property type="nucleotide sequence ID" value="NZ_VIRS01000001.1"/>
</dbReference>
<name>A0A545B083_9ACTN</name>
<sequence length="377" mass="42679">MPLPDDARIISVDDHVIEHPRVWLDRMPAKYQDVAPRIERLPDGNDTWIFNGKPSGNFALNAVAGKHPREFGMDPRSYDDMRPGCHDIEQRIKDMDVEGVWAQLCFPNMGGFAGSTFYASDDKDLAAECIRAYNDFILDEWCAYAPGRQIPLVMIPFWDVQASVKEIERTADKGARSVSFLEAPHRVGLPSYHTDHWDPILRAAEERNLPLSVHFGSGGAPGGVAEDADMFVTIALFGLNSMQACVDLLISPVFYKFPNLKFVLSEGGIGWIPYILERADYSWGRHRYWCNIDQERKPSELFKDHIYGAFISDQNGIDLRHSIGVEQILFESDYPHSDCNWPHTRKVLGEQLANVPDDEARLIVEGNARRIFNFPAA</sequence>
<feature type="domain" description="Amidohydrolase-related" evidence="2">
    <location>
        <begin position="70"/>
        <end position="374"/>
    </location>
</feature>
<dbReference type="EMBL" id="VIRS01000001">
    <property type="protein sequence ID" value="TQS46987.1"/>
    <property type="molecule type" value="Genomic_DNA"/>
</dbReference>
<dbReference type="Proteomes" id="UP000317982">
    <property type="component" value="Unassembled WGS sequence"/>
</dbReference>
<evidence type="ECO:0000256" key="1">
    <source>
        <dbReference type="ARBA" id="ARBA00023239"/>
    </source>
</evidence>